<dbReference type="InterPro" id="IPR044751">
    <property type="entry name" value="Ion_transp-like_CBS"/>
</dbReference>
<dbReference type="PROSITE" id="PS51846">
    <property type="entry name" value="CNNM"/>
    <property type="match status" value="1"/>
</dbReference>
<feature type="transmembrane region" description="Helical" evidence="9">
    <location>
        <begin position="125"/>
        <end position="147"/>
    </location>
</feature>
<dbReference type="PANTHER" id="PTHR22777:SF17">
    <property type="entry name" value="UPF0053 PROTEIN SLL0260"/>
    <property type="match status" value="1"/>
</dbReference>
<evidence type="ECO:0000256" key="8">
    <source>
        <dbReference type="PROSITE-ProRule" id="PRU01193"/>
    </source>
</evidence>
<comment type="caution">
    <text evidence="12">The sequence shown here is derived from an EMBL/GenBank/DDBJ whole genome shotgun (WGS) entry which is preliminary data.</text>
</comment>
<dbReference type="EMBL" id="NVSR01000049">
    <property type="protein sequence ID" value="PCI27784.1"/>
    <property type="molecule type" value="Genomic_DNA"/>
</dbReference>
<dbReference type="InterPro" id="IPR036318">
    <property type="entry name" value="FAD-bd_PCMH-like_sf"/>
</dbReference>
<keyword evidence="5 7" id="KW-0129">CBS domain</keyword>
<keyword evidence="6 8" id="KW-0472">Membrane</keyword>
<dbReference type="GO" id="GO:0005886">
    <property type="term" value="C:plasma membrane"/>
    <property type="evidence" value="ECO:0007669"/>
    <property type="project" value="TreeGrafter"/>
</dbReference>
<dbReference type="FunFam" id="3.10.580.10:FF:000002">
    <property type="entry name" value="Magnesium/cobalt efflux protein CorC"/>
    <property type="match status" value="1"/>
</dbReference>
<dbReference type="InterPro" id="IPR002550">
    <property type="entry name" value="CNNM"/>
</dbReference>
<evidence type="ECO:0000256" key="7">
    <source>
        <dbReference type="PROSITE-ProRule" id="PRU00703"/>
    </source>
</evidence>
<evidence type="ECO:0000256" key="4">
    <source>
        <dbReference type="ARBA" id="ARBA00022989"/>
    </source>
</evidence>
<dbReference type="Proteomes" id="UP000218113">
    <property type="component" value="Unassembled WGS sequence"/>
</dbReference>
<dbReference type="SUPFAM" id="SSF54631">
    <property type="entry name" value="CBS-domain pair"/>
    <property type="match status" value="1"/>
</dbReference>
<dbReference type="InterPro" id="IPR046342">
    <property type="entry name" value="CBS_dom_sf"/>
</dbReference>
<keyword evidence="2 8" id="KW-0812">Transmembrane</keyword>
<evidence type="ECO:0000256" key="1">
    <source>
        <dbReference type="ARBA" id="ARBA00004141"/>
    </source>
</evidence>
<feature type="domain" description="CNNM transmembrane" evidence="11">
    <location>
        <begin position="1"/>
        <end position="181"/>
    </location>
</feature>
<dbReference type="SMART" id="SM01091">
    <property type="entry name" value="CorC_HlyC"/>
    <property type="match status" value="1"/>
</dbReference>
<evidence type="ECO:0000256" key="2">
    <source>
        <dbReference type="ARBA" id="ARBA00022692"/>
    </source>
</evidence>
<gene>
    <name evidence="12" type="ORF">COB67_07800</name>
</gene>
<name>A0A2A4T303_9DELT</name>
<evidence type="ECO:0000256" key="3">
    <source>
        <dbReference type="ARBA" id="ARBA00022737"/>
    </source>
</evidence>
<dbReference type="InterPro" id="IPR016169">
    <property type="entry name" value="FAD-bd_PCMH_sub2"/>
</dbReference>
<accession>A0A2A4T303</accession>
<dbReference type="Pfam" id="PF00571">
    <property type="entry name" value="CBS"/>
    <property type="match status" value="2"/>
</dbReference>
<dbReference type="Gene3D" id="3.30.465.10">
    <property type="match status" value="1"/>
</dbReference>
<feature type="domain" description="CBS" evidence="10">
    <location>
        <begin position="209"/>
        <end position="269"/>
    </location>
</feature>
<dbReference type="Gene3D" id="3.10.580.10">
    <property type="entry name" value="CBS-domain"/>
    <property type="match status" value="1"/>
</dbReference>
<comment type="subcellular location">
    <subcellularLocation>
        <location evidence="1">Membrane</location>
        <topology evidence="1">Multi-pass membrane protein</topology>
    </subcellularLocation>
</comment>
<protein>
    <recommendedName>
        <fullName evidence="14">HlyC/CorC family transporter</fullName>
    </recommendedName>
</protein>
<evidence type="ECO:0000256" key="6">
    <source>
        <dbReference type="ARBA" id="ARBA00023136"/>
    </source>
</evidence>
<evidence type="ECO:0000259" key="11">
    <source>
        <dbReference type="PROSITE" id="PS51846"/>
    </source>
</evidence>
<dbReference type="Pfam" id="PF01595">
    <property type="entry name" value="CNNM"/>
    <property type="match status" value="1"/>
</dbReference>
<dbReference type="InterPro" id="IPR000644">
    <property type="entry name" value="CBS_dom"/>
</dbReference>
<feature type="transmembrane region" description="Helical" evidence="9">
    <location>
        <begin position="93"/>
        <end position="113"/>
    </location>
</feature>
<dbReference type="PROSITE" id="PS51371">
    <property type="entry name" value="CBS"/>
    <property type="match status" value="2"/>
</dbReference>
<dbReference type="GO" id="GO:0050660">
    <property type="term" value="F:flavin adenine dinucleotide binding"/>
    <property type="evidence" value="ECO:0007669"/>
    <property type="project" value="InterPro"/>
</dbReference>
<feature type="domain" description="CBS" evidence="10">
    <location>
        <begin position="274"/>
        <end position="331"/>
    </location>
</feature>
<dbReference type="SUPFAM" id="SSF56176">
    <property type="entry name" value="FAD-binding/transporter-associated domain-like"/>
    <property type="match status" value="1"/>
</dbReference>
<dbReference type="CDD" id="cd04590">
    <property type="entry name" value="CBS_pair_CorC_HlyC_assoc"/>
    <property type="match status" value="1"/>
</dbReference>
<sequence>MATSLLVLVLLIFCSAFFSGIESAYISLGDIDRIELEKSESKNRKILMKLLDNHERLLSTILIGNNLANIAASALNTAIAIQLAPILGIPVEWSVTLFAVLLTLVILLFGEITPKTIALVHNRRIALSTAPLLVALGGFFLPVSFFFDKISKFLNRIVVGTEGKVNRITESTVINVVSKGEELGVINKKEQTLIQNVFLFDEREVYPIMTPRTSVFALEEGQTLADVQEAVMERQFSRIPIYKDTIDNITGVVHLKTMFRELLSDRKDVPLRELAKKTIFIYETLSLTSLLEQFQAEQNHMAIVVDEFGGMAGVVTLEDILEELVGEIFDEKDIATIPIRKLTGESWMIAGSADIQSINKEISGEFIADGEYETLQGLIMSHLERIPVVGDSFHLEAYHFTVMQMNKHTVTSAKVVYTPPKNNEED</sequence>
<evidence type="ECO:0000256" key="5">
    <source>
        <dbReference type="ARBA" id="ARBA00023122"/>
    </source>
</evidence>
<evidence type="ECO:0008006" key="14">
    <source>
        <dbReference type="Google" id="ProtNLM"/>
    </source>
</evidence>
<proteinExistence type="predicted"/>
<keyword evidence="3" id="KW-0677">Repeat</keyword>
<dbReference type="AlphaFoldDB" id="A0A2A4T303"/>
<evidence type="ECO:0000259" key="10">
    <source>
        <dbReference type="PROSITE" id="PS51371"/>
    </source>
</evidence>
<evidence type="ECO:0000256" key="9">
    <source>
        <dbReference type="SAM" id="Phobius"/>
    </source>
</evidence>
<dbReference type="InterPro" id="IPR005170">
    <property type="entry name" value="Transptr-assoc_dom"/>
</dbReference>
<reference evidence="13" key="1">
    <citation type="submission" date="2017-08" db="EMBL/GenBank/DDBJ databases">
        <title>A dynamic microbial community with high functional redundancy inhabits the cold, oxic subseafloor aquifer.</title>
        <authorList>
            <person name="Tully B.J."/>
            <person name="Wheat C.G."/>
            <person name="Glazer B.T."/>
            <person name="Huber J.A."/>
        </authorList>
    </citation>
    <scope>NUCLEOTIDE SEQUENCE [LARGE SCALE GENOMIC DNA]</scope>
</reference>
<keyword evidence="4 8" id="KW-1133">Transmembrane helix</keyword>
<evidence type="ECO:0000313" key="13">
    <source>
        <dbReference type="Proteomes" id="UP000218113"/>
    </source>
</evidence>
<evidence type="ECO:0000313" key="12">
    <source>
        <dbReference type="EMBL" id="PCI27784.1"/>
    </source>
</evidence>
<organism evidence="12 13">
    <name type="scientific">SAR324 cluster bacterium</name>
    <dbReference type="NCBI Taxonomy" id="2024889"/>
    <lineage>
        <taxon>Bacteria</taxon>
        <taxon>Deltaproteobacteria</taxon>
        <taxon>SAR324 cluster</taxon>
    </lineage>
</organism>
<dbReference type="Pfam" id="PF03471">
    <property type="entry name" value="CorC_HlyC"/>
    <property type="match status" value="1"/>
</dbReference>
<dbReference type="PANTHER" id="PTHR22777">
    <property type="entry name" value="HEMOLYSIN-RELATED"/>
    <property type="match status" value="1"/>
</dbReference>